<evidence type="ECO:0000313" key="2">
    <source>
        <dbReference type="Proteomes" id="UP001221411"/>
    </source>
</evidence>
<dbReference type="EMBL" id="JAQNDO010000001">
    <property type="protein sequence ID" value="MDC0741245.1"/>
    <property type="molecule type" value="Genomic_DNA"/>
</dbReference>
<name>A0ABT5EHD9_9BACT</name>
<sequence length="166" mass="18200">MKRRRSMLSVAVAAVALVAVGLGAYRGEVPYTGEESCLSDLDTAIEMCEQGAHLGHCMAITEDFADACEAGCLMTYCPDYAPLLPRNADPIWRAPCEDLHGARFWRDANNAETRCSNELKAPVAHEKVPAPSREAWVTCFKTETERRCPALAGTDWHARMLTALGQ</sequence>
<accession>A0ABT5EHD9</accession>
<reference evidence="1 2" key="1">
    <citation type="submission" date="2022-11" db="EMBL/GenBank/DDBJ databases">
        <title>Minimal conservation of predation-associated metabolite biosynthetic gene clusters underscores biosynthetic potential of Myxococcota including descriptions for ten novel species: Archangium lansinium sp. nov., Myxococcus landrumus sp. nov., Nannocystis bai.</title>
        <authorList>
            <person name="Ahearne A."/>
            <person name="Stevens C."/>
            <person name="Dowd S."/>
        </authorList>
    </citation>
    <scope>NUCLEOTIDE SEQUENCE [LARGE SCALE GENOMIC DNA]</scope>
    <source>
        <strain evidence="1 2">RJM3</strain>
    </source>
</reference>
<evidence type="ECO:0008006" key="3">
    <source>
        <dbReference type="Google" id="ProtNLM"/>
    </source>
</evidence>
<dbReference type="Proteomes" id="UP001221411">
    <property type="component" value="Unassembled WGS sequence"/>
</dbReference>
<keyword evidence="2" id="KW-1185">Reference proteome</keyword>
<comment type="caution">
    <text evidence="1">The sequence shown here is derived from an EMBL/GenBank/DDBJ whole genome shotgun (WGS) entry which is preliminary data.</text>
</comment>
<dbReference type="RefSeq" id="WP_271916466.1">
    <property type="nucleotide sequence ID" value="NZ_JAQNDO010000001.1"/>
</dbReference>
<gene>
    <name evidence="1" type="ORF">POL67_07815</name>
</gene>
<organism evidence="1 2">
    <name type="scientific">Polyangium mundeleinium</name>
    <dbReference type="NCBI Taxonomy" id="2995306"/>
    <lineage>
        <taxon>Bacteria</taxon>
        <taxon>Pseudomonadati</taxon>
        <taxon>Myxococcota</taxon>
        <taxon>Polyangia</taxon>
        <taxon>Polyangiales</taxon>
        <taxon>Polyangiaceae</taxon>
        <taxon>Polyangium</taxon>
    </lineage>
</organism>
<protein>
    <recommendedName>
        <fullName evidence="3">Lipoprotein</fullName>
    </recommendedName>
</protein>
<proteinExistence type="predicted"/>
<evidence type="ECO:0000313" key="1">
    <source>
        <dbReference type="EMBL" id="MDC0741245.1"/>
    </source>
</evidence>